<dbReference type="AlphaFoldDB" id="A0A917CXV2"/>
<feature type="transmembrane region" description="Helical" evidence="1">
    <location>
        <begin position="107"/>
        <end position="128"/>
    </location>
</feature>
<protein>
    <recommendedName>
        <fullName evidence="4">SRPBCC family protein</fullName>
    </recommendedName>
</protein>
<proteinExistence type="predicted"/>
<dbReference type="SUPFAM" id="SSF55961">
    <property type="entry name" value="Bet v1-like"/>
    <property type="match status" value="1"/>
</dbReference>
<dbReference type="InterPro" id="IPR023393">
    <property type="entry name" value="START-like_dom_sf"/>
</dbReference>
<name>A0A917CXV2_9NOCA</name>
<keyword evidence="3" id="KW-1185">Reference proteome</keyword>
<keyword evidence="1" id="KW-0472">Membrane</keyword>
<evidence type="ECO:0000256" key="1">
    <source>
        <dbReference type="SAM" id="Phobius"/>
    </source>
</evidence>
<evidence type="ECO:0000313" key="2">
    <source>
        <dbReference type="EMBL" id="GGG00510.1"/>
    </source>
</evidence>
<keyword evidence="1" id="KW-1133">Transmembrane helix</keyword>
<dbReference type="Proteomes" id="UP000654257">
    <property type="component" value="Unassembled WGS sequence"/>
</dbReference>
<dbReference type="Gene3D" id="3.30.530.20">
    <property type="match status" value="1"/>
</dbReference>
<evidence type="ECO:0000313" key="3">
    <source>
        <dbReference type="Proteomes" id="UP000654257"/>
    </source>
</evidence>
<keyword evidence="1" id="KW-0812">Transmembrane</keyword>
<organism evidence="2 3">
    <name type="scientific">Rhodococcoides trifolii</name>
    <dbReference type="NCBI Taxonomy" id="908250"/>
    <lineage>
        <taxon>Bacteria</taxon>
        <taxon>Bacillati</taxon>
        <taxon>Actinomycetota</taxon>
        <taxon>Actinomycetes</taxon>
        <taxon>Mycobacteriales</taxon>
        <taxon>Nocardiaceae</taxon>
        <taxon>Rhodococcoides</taxon>
    </lineage>
</organism>
<reference evidence="2" key="1">
    <citation type="journal article" date="2014" name="Int. J. Syst. Evol. Microbiol.">
        <title>Complete genome sequence of Corynebacterium casei LMG S-19264T (=DSM 44701T), isolated from a smear-ripened cheese.</title>
        <authorList>
            <consortium name="US DOE Joint Genome Institute (JGI-PGF)"/>
            <person name="Walter F."/>
            <person name="Albersmeier A."/>
            <person name="Kalinowski J."/>
            <person name="Ruckert C."/>
        </authorList>
    </citation>
    <scope>NUCLEOTIDE SEQUENCE</scope>
    <source>
        <strain evidence="2">CCM 7905</strain>
    </source>
</reference>
<accession>A0A917CXV2</accession>
<evidence type="ECO:0008006" key="4">
    <source>
        <dbReference type="Google" id="ProtNLM"/>
    </source>
</evidence>
<reference evidence="2" key="2">
    <citation type="submission" date="2020-09" db="EMBL/GenBank/DDBJ databases">
        <authorList>
            <person name="Sun Q."/>
            <person name="Sedlacek I."/>
        </authorList>
    </citation>
    <scope>NUCLEOTIDE SEQUENCE</scope>
    <source>
        <strain evidence="2">CCM 7905</strain>
    </source>
</reference>
<sequence>MQTTLQKTGPAPADLVWERYMNPLLWTSWSPQIRGVDASDDRLRDGTTGTVHGPLAVEVTFEVLVVDEPARTWLWRAWVGPESLGLTLEHGVQDAVRGSGQRGTRTWLTVSGLAPLVLGYSPVAYLALGRLVS</sequence>
<gene>
    <name evidence="2" type="ORF">GCM10007304_13030</name>
</gene>
<dbReference type="RefSeq" id="WP_188543814.1">
    <property type="nucleotide sequence ID" value="NZ_BMCU01000001.1"/>
</dbReference>
<dbReference type="EMBL" id="BMCU01000001">
    <property type="protein sequence ID" value="GGG00510.1"/>
    <property type="molecule type" value="Genomic_DNA"/>
</dbReference>
<comment type="caution">
    <text evidence="2">The sequence shown here is derived from an EMBL/GenBank/DDBJ whole genome shotgun (WGS) entry which is preliminary data.</text>
</comment>